<comment type="caution">
    <text evidence="3">The sequence shown here is derived from an EMBL/GenBank/DDBJ whole genome shotgun (WGS) entry which is preliminary data.</text>
</comment>
<evidence type="ECO:0000313" key="4">
    <source>
        <dbReference type="Proteomes" id="UP000261284"/>
    </source>
</evidence>
<dbReference type="Gene3D" id="3.30.530.20">
    <property type="match status" value="1"/>
</dbReference>
<gene>
    <name evidence="3" type="ORF">DXN05_13930</name>
</gene>
<dbReference type="SUPFAM" id="SSF55961">
    <property type="entry name" value="Bet v1-like"/>
    <property type="match status" value="1"/>
</dbReference>
<accession>A0A3E1NIN2</accession>
<dbReference type="Proteomes" id="UP000261284">
    <property type="component" value="Unassembled WGS sequence"/>
</dbReference>
<dbReference type="InterPro" id="IPR013538">
    <property type="entry name" value="ASHA1/2-like_C"/>
</dbReference>
<protein>
    <submittedName>
        <fullName evidence="3">SRPBCC domain-containing protein</fullName>
    </submittedName>
</protein>
<name>A0A3E1NIN2_9BACT</name>
<dbReference type="RefSeq" id="WP_116847870.1">
    <property type="nucleotide sequence ID" value="NZ_QTJU01000004.1"/>
</dbReference>
<organism evidence="3 4">
    <name type="scientific">Deminuibacter soli</name>
    <dbReference type="NCBI Taxonomy" id="2291815"/>
    <lineage>
        <taxon>Bacteria</taxon>
        <taxon>Pseudomonadati</taxon>
        <taxon>Bacteroidota</taxon>
        <taxon>Chitinophagia</taxon>
        <taxon>Chitinophagales</taxon>
        <taxon>Chitinophagaceae</taxon>
        <taxon>Deminuibacter</taxon>
    </lineage>
</organism>
<dbReference type="EMBL" id="QTJU01000004">
    <property type="protein sequence ID" value="RFM27793.1"/>
    <property type="molecule type" value="Genomic_DNA"/>
</dbReference>
<dbReference type="InterPro" id="IPR023393">
    <property type="entry name" value="START-like_dom_sf"/>
</dbReference>
<evidence type="ECO:0000259" key="2">
    <source>
        <dbReference type="Pfam" id="PF08327"/>
    </source>
</evidence>
<dbReference type="AlphaFoldDB" id="A0A3E1NIN2"/>
<reference evidence="3 4" key="1">
    <citation type="submission" date="2018-08" db="EMBL/GenBank/DDBJ databases">
        <title>Chitinophagaceae sp. K23C18032701, a novel bacterium isolated from forest soil.</title>
        <authorList>
            <person name="Wang C."/>
        </authorList>
    </citation>
    <scope>NUCLEOTIDE SEQUENCE [LARGE SCALE GENOMIC DNA]</scope>
    <source>
        <strain evidence="3 4">K23C18032701</strain>
    </source>
</reference>
<sequence>MKQTIQHSFFFSHSPEAVWEYLTTPALMAQWLMPNDFKPEQGCAFQFKVNPIAKLDLDGIFDCKVLEIVPYSKLSYSWKGGPDREHVTFDTVVVWTLTKKDNGTELSLEQTGFRLPENLPVYNSMTDGWYKNIQKINALLNISKHVPADC</sequence>
<evidence type="ECO:0000313" key="3">
    <source>
        <dbReference type="EMBL" id="RFM27793.1"/>
    </source>
</evidence>
<dbReference type="Pfam" id="PF08327">
    <property type="entry name" value="AHSA1"/>
    <property type="match status" value="1"/>
</dbReference>
<feature type="domain" description="Activator of Hsp90 ATPase homologue 1/2-like C-terminal" evidence="2">
    <location>
        <begin position="13"/>
        <end position="140"/>
    </location>
</feature>
<proteinExistence type="inferred from homology"/>
<keyword evidence="4" id="KW-1185">Reference proteome</keyword>
<evidence type="ECO:0000256" key="1">
    <source>
        <dbReference type="ARBA" id="ARBA00006817"/>
    </source>
</evidence>
<dbReference type="CDD" id="cd07814">
    <property type="entry name" value="SRPBCC_CalC_Aha1-like"/>
    <property type="match status" value="1"/>
</dbReference>
<comment type="similarity">
    <text evidence="1">Belongs to the AHA1 family.</text>
</comment>
<dbReference type="OrthoDB" id="2355173at2"/>